<keyword evidence="2" id="KW-1185">Reference proteome</keyword>
<gene>
    <name evidence="1" type="ORF">CIGN_0455</name>
</gene>
<dbReference type="OrthoDB" id="5324824at2"/>
<dbReference type="AlphaFoldDB" id="A0A1X9SR65"/>
<dbReference type="EMBL" id="CP018788">
    <property type="protein sequence ID" value="ARQ98754.1"/>
    <property type="molecule type" value="Genomic_DNA"/>
</dbReference>
<evidence type="ECO:0000313" key="1">
    <source>
        <dbReference type="EMBL" id="ARQ98754.1"/>
    </source>
</evidence>
<organism evidence="1 2">
    <name type="scientific">Campylobacter devanensis</name>
    <dbReference type="NCBI Taxonomy" id="3161138"/>
    <lineage>
        <taxon>Bacteria</taxon>
        <taxon>Pseudomonadati</taxon>
        <taxon>Campylobacterota</taxon>
        <taxon>Epsilonproteobacteria</taxon>
        <taxon>Campylobacterales</taxon>
        <taxon>Campylobacteraceae</taxon>
        <taxon>Campylobacter</taxon>
    </lineage>
</organism>
<sequence>MQNRKTFWPYGIVISIFAIVCSCAYTIYYSLDYPVHMDDYYFDKYQKVDNNFNEIQAAQANFNREFSFNTTPQIELNTKILPNEIQKLRKGKTATIVPLNQNFNIKFDTNATKYSSKILLTRPDSSEFDRELNGQNINGKLAINDLNLTKAGRWQIKAKIIVDDNKTGFYQVELYAK</sequence>
<dbReference type="Proteomes" id="UP000194309">
    <property type="component" value="Chromosome"/>
</dbReference>
<accession>A0A1X9SR65</accession>
<dbReference type="KEGG" id="cdev:CIGN_0455"/>
<name>A0A1X9SR65_9BACT</name>
<dbReference type="STRING" id="1660064.CIGN_0455"/>
<evidence type="ECO:0000313" key="2">
    <source>
        <dbReference type="Proteomes" id="UP000194309"/>
    </source>
</evidence>
<proteinExistence type="predicted"/>
<reference evidence="1 2" key="1">
    <citation type="journal article" date="2017" name="Genome Biol. Evol.">
        <title>Comparative Genomic Analysis Identifies a Campylobacter Clade Deficient in Selenium Metabolism.</title>
        <authorList>
            <person name="Miller W.G."/>
            <person name="Yee E."/>
            <person name="Lopes B.S."/>
            <person name="Chapman M.H."/>
            <person name="Huynh S."/>
            <person name="Bono J.L."/>
            <person name="Parker C.T."/>
            <person name="Strachan N.J.C."/>
            <person name="Forbes K.J."/>
        </authorList>
    </citation>
    <scope>NUCLEOTIDE SEQUENCE [LARGE SCALE GENOMIC DNA]</scope>
    <source>
        <strain evidence="1 2">NCTC 13003</strain>
    </source>
</reference>
<accession>A0A381D8P5</accession>
<protein>
    <submittedName>
        <fullName evidence="1">Cytochrome c oxidase-associated protein CcoH</fullName>
    </submittedName>
</protein>
<dbReference type="PROSITE" id="PS51257">
    <property type="entry name" value="PROKAR_LIPOPROTEIN"/>
    <property type="match status" value="1"/>
</dbReference>